<evidence type="ECO:0000313" key="9">
    <source>
        <dbReference type="Proteomes" id="UP000324897"/>
    </source>
</evidence>
<feature type="region of interest" description="Disordered" evidence="5">
    <location>
        <begin position="39"/>
        <end position="66"/>
    </location>
</feature>
<feature type="domain" description="FAE" evidence="6">
    <location>
        <begin position="158"/>
        <end position="230"/>
    </location>
</feature>
<feature type="non-terminal residue" evidence="8">
    <location>
        <position position="1"/>
    </location>
</feature>
<evidence type="ECO:0000256" key="5">
    <source>
        <dbReference type="SAM" id="MobiDB-lite"/>
    </source>
</evidence>
<dbReference type="AlphaFoldDB" id="A0A5J9WHG2"/>
<protein>
    <recommendedName>
        <fullName evidence="2">very-long-chain 3-oxoacyl-CoA synthase</fullName>
        <ecNumber evidence="2">2.3.1.199</ecNumber>
    </recommendedName>
</protein>
<evidence type="ECO:0000259" key="6">
    <source>
        <dbReference type="Pfam" id="PF08392"/>
    </source>
</evidence>
<dbReference type="Pfam" id="PF08541">
    <property type="entry name" value="ACP_syn_III_C"/>
    <property type="match status" value="1"/>
</dbReference>
<sequence>MIGLIYEIKYKSVSKVFHSFKHQVSVKNLALIDRSKRLTPSAPASARTSTSRGPPSKAVRRARRNRTPVVKREAIFHGAIAELFARKGLRSRDVEVVVVNVSRFYPAPSLVSRLVRRNGMHDDVATYNLAGMGCSAVLAAVDVARNAVVARAPRPALCLFCCGGAAALLTSDPALRERAKMELRVMVRSNIAADADGRVGIGLNKALPNAAVSAFAVNLRAMAPRVLPVATAWQKLWRRSGDGAAATMVNIKAATVIDAVKRSLGLDDGDVEPSRMILHRWGNTLASSVWYVLSYMEAKGRLKKGDRVIMLTFGSAFKFNSCMWEVIGHMADNDAWAHCIDGYPPESLVIPSGFEGYRNTMQACHVNSMVLEEGLWKMGNFDVASKDDGGGMPLVAFSLIKDRVYDEFNVSDMLHRRFGWVVLS</sequence>
<dbReference type="OrthoDB" id="329835at2759"/>
<evidence type="ECO:0000256" key="1">
    <source>
        <dbReference type="ARBA" id="ARBA00005531"/>
    </source>
</evidence>
<keyword evidence="3" id="KW-0808">Transferase</keyword>
<name>A0A5J9WHG2_9POAL</name>
<evidence type="ECO:0000256" key="4">
    <source>
        <dbReference type="ARBA" id="ARBA00023315"/>
    </source>
</evidence>
<dbReference type="Proteomes" id="UP000324897">
    <property type="component" value="Chromosome 5"/>
</dbReference>
<evidence type="ECO:0000259" key="7">
    <source>
        <dbReference type="Pfam" id="PF08541"/>
    </source>
</evidence>
<keyword evidence="9" id="KW-1185">Reference proteome</keyword>
<proteinExistence type="inferred from homology"/>
<dbReference type="GO" id="GO:0016020">
    <property type="term" value="C:membrane"/>
    <property type="evidence" value="ECO:0007669"/>
    <property type="project" value="InterPro"/>
</dbReference>
<dbReference type="Gene3D" id="3.90.1150.160">
    <property type="match status" value="1"/>
</dbReference>
<dbReference type="InterPro" id="IPR013601">
    <property type="entry name" value="FAE1_typ3_polyketide_synth"/>
</dbReference>
<dbReference type="Gramene" id="TVU46800">
    <property type="protein sequence ID" value="TVU46800"/>
    <property type="gene ID" value="EJB05_06363"/>
</dbReference>
<dbReference type="InterPro" id="IPR013747">
    <property type="entry name" value="ACP_syn_III_C"/>
</dbReference>
<feature type="compositionally biased region" description="Low complexity" evidence="5">
    <location>
        <begin position="39"/>
        <end position="52"/>
    </location>
</feature>
<evidence type="ECO:0000256" key="2">
    <source>
        <dbReference type="ARBA" id="ARBA00012307"/>
    </source>
</evidence>
<dbReference type="GO" id="GO:0006633">
    <property type="term" value="P:fatty acid biosynthetic process"/>
    <property type="evidence" value="ECO:0007669"/>
    <property type="project" value="InterPro"/>
</dbReference>
<dbReference type="Pfam" id="PF08392">
    <property type="entry name" value="FAE1_CUT1_RppA"/>
    <property type="match status" value="2"/>
</dbReference>
<gene>
    <name evidence="8" type="ORF">EJB05_06363</name>
</gene>
<dbReference type="InterPro" id="IPR012392">
    <property type="entry name" value="3-ktacl-CoA_syn"/>
</dbReference>
<comment type="similarity">
    <text evidence="1">Belongs to the thiolase-like superfamily. Chalcone/stilbene synthases family.</text>
</comment>
<evidence type="ECO:0000313" key="8">
    <source>
        <dbReference type="EMBL" id="TVU46800.1"/>
    </source>
</evidence>
<reference evidence="8 9" key="1">
    <citation type="journal article" date="2019" name="Sci. Rep.">
        <title>A high-quality genome of Eragrostis curvula grass provides insights into Poaceae evolution and supports new strategies to enhance forage quality.</title>
        <authorList>
            <person name="Carballo J."/>
            <person name="Santos B.A.C.M."/>
            <person name="Zappacosta D."/>
            <person name="Garbus I."/>
            <person name="Selva J.P."/>
            <person name="Gallo C.A."/>
            <person name="Diaz A."/>
            <person name="Albertini E."/>
            <person name="Caccamo M."/>
            <person name="Echenique V."/>
        </authorList>
    </citation>
    <scope>NUCLEOTIDE SEQUENCE [LARGE SCALE GENOMIC DNA]</scope>
    <source>
        <strain evidence="9">cv. Victoria</strain>
        <tissue evidence="8">Leaf</tissue>
    </source>
</reference>
<dbReference type="SUPFAM" id="SSF53901">
    <property type="entry name" value="Thiolase-like"/>
    <property type="match status" value="1"/>
</dbReference>
<dbReference type="GO" id="GO:0009922">
    <property type="term" value="F:fatty acid elongase activity"/>
    <property type="evidence" value="ECO:0007669"/>
    <property type="project" value="UniProtKB-EC"/>
</dbReference>
<feature type="domain" description="FAE" evidence="6">
    <location>
        <begin position="70"/>
        <end position="151"/>
    </location>
</feature>
<dbReference type="EC" id="2.3.1.199" evidence="2"/>
<evidence type="ECO:0000256" key="3">
    <source>
        <dbReference type="ARBA" id="ARBA00022679"/>
    </source>
</evidence>
<feature type="domain" description="Beta-ketoacyl-[acyl-carrier-protein] synthase III C-terminal" evidence="7">
    <location>
        <begin position="255"/>
        <end position="325"/>
    </location>
</feature>
<accession>A0A5J9WHG2</accession>
<organism evidence="8 9">
    <name type="scientific">Eragrostis curvula</name>
    <name type="common">weeping love grass</name>
    <dbReference type="NCBI Taxonomy" id="38414"/>
    <lineage>
        <taxon>Eukaryota</taxon>
        <taxon>Viridiplantae</taxon>
        <taxon>Streptophyta</taxon>
        <taxon>Embryophyta</taxon>
        <taxon>Tracheophyta</taxon>
        <taxon>Spermatophyta</taxon>
        <taxon>Magnoliopsida</taxon>
        <taxon>Liliopsida</taxon>
        <taxon>Poales</taxon>
        <taxon>Poaceae</taxon>
        <taxon>PACMAD clade</taxon>
        <taxon>Chloridoideae</taxon>
        <taxon>Eragrostideae</taxon>
        <taxon>Eragrostidinae</taxon>
        <taxon>Eragrostis</taxon>
    </lineage>
</organism>
<dbReference type="Gene3D" id="3.40.47.10">
    <property type="match status" value="2"/>
</dbReference>
<dbReference type="PANTHER" id="PTHR31561">
    <property type="entry name" value="3-KETOACYL-COA SYNTHASE"/>
    <property type="match status" value="1"/>
</dbReference>
<comment type="caution">
    <text evidence="8">The sequence shown here is derived from an EMBL/GenBank/DDBJ whole genome shotgun (WGS) entry which is preliminary data.</text>
</comment>
<dbReference type="InterPro" id="IPR016039">
    <property type="entry name" value="Thiolase-like"/>
</dbReference>
<dbReference type="EMBL" id="RWGY01000004">
    <property type="protein sequence ID" value="TVU46800.1"/>
    <property type="molecule type" value="Genomic_DNA"/>
</dbReference>
<keyword evidence="4" id="KW-0012">Acyltransferase</keyword>